<dbReference type="GO" id="GO:0098552">
    <property type="term" value="C:side of membrane"/>
    <property type="evidence" value="ECO:0007669"/>
    <property type="project" value="UniProtKB-KW"/>
</dbReference>
<feature type="region of interest" description="Disordered" evidence="12">
    <location>
        <begin position="381"/>
        <end position="420"/>
    </location>
</feature>
<dbReference type="Gene3D" id="2.30.180.10">
    <property type="entry name" value="FAS1 domain"/>
    <property type="match status" value="2"/>
</dbReference>
<dbReference type="GO" id="GO:0048367">
    <property type="term" value="P:shoot system development"/>
    <property type="evidence" value="ECO:0007669"/>
    <property type="project" value="TreeGrafter"/>
</dbReference>
<evidence type="ECO:0000256" key="11">
    <source>
        <dbReference type="ARBA" id="ARBA00024686"/>
    </source>
</evidence>
<comment type="function">
    <text evidence="11">May be a cell surface adhesion protein.</text>
</comment>
<evidence type="ECO:0000256" key="2">
    <source>
        <dbReference type="ARBA" id="ARBA00007843"/>
    </source>
</evidence>
<dbReference type="PROSITE" id="PS50213">
    <property type="entry name" value="FAS1"/>
    <property type="match status" value="2"/>
</dbReference>
<dbReference type="SMART" id="SM00554">
    <property type="entry name" value="FAS1"/>
    <property type="match status" value="2"/>
</dbReference>
<dbReference type="SUPFAM" id="SSF82153">
    <property type="entry name" value="FAS1 domain"/>
    <property type="match status" value="2"/>
</dbReference>
<evidence type="ECO:0000256" key="12">
    <source>
        <dbReference type="SAM" id="MobiDB-lite"/>
    </source>
</evidence>
<feature type="domain" description="FAS1" evidence="13">
    <location>
        <begin position="232"/>
        <end position="371"/>
    </location>
</feature>
<protein>
    <recommendedName>
        <fullName evidence="13">FAS1 domain-containing protein</fullName>
    </recommendedName>
</protein>
<accession>A0AAN7PMB2</accession>
<keyword evidence="9" id="KW-0325">Glycoprotein</keyword>
<evidence type="ECO:0000256" key="4">
    <source>
        <dbReference type="ARBA" id="ARBA00022622"/>
    </source>
</evidence>
<evidence type="ECO:0000256" key="3">
    <source>
        <dbReference type="ARBA" id="ARBA00022475"/>
    </source>
</evidence>
<keyword evidence="6" id="KW-0677">Repeat</keyword>
<dbReference type="AlphaFoldDB" id="A0AAN7PMB2"/>
<keyword evidence="8" id="KW-0472">Membrane</keyword>
<comment type="caution">
    <text evidence="14">The sequence shown here is derived from an EMBL/GenBank/DDBJ whole genome shotgun (WGS) entry which is preliminary data.</text>
</comment>
<evidence type="ECO:0000256" key="9">
    <source>
        <dbReference type="ARBA" id="ARBA00023180"/>
    </source>
</evidence>
<evidence type="ECO:0000313" key="15">
    <source>
        <dbReference type="Proteomes" id="UP001345219"/>
    </source>
</evidence>
<evidence type="ECO:0000256" key="1">
    <source>
        <dbReference type="ARBA" id="ARBA00004609"/>
    </source>
</evidence>
<evidence type="ECO:0000256" key="8">
    <source>
        <dbReference type="ARBA" id="ARBA00023136"/>
    </source>
</evidence>
<evidence type="ECO:0000259" key="13">
    <source>
        <dbReference type="PROSITE" id="PS50213"/>
    </source>
</evidence>
<dbReference type="GO" id="GO:0005886">
    <property type="term" value="C:plasma membrane"/>
    <property type="evidence" value="ECO:0007669"/>
    <property type="project" value="UniProtKB-SubCell"/>
</dbReference>
<keyword evidence="4" id="KW-0336">GPI-anchor</keyword>
<dbReference type="GO" id="GO:0048364">
    <property type="term" value="P:root development"/>
    <property type="evidence" value="ECO:0007669"/>
    <property type="project" value="TreeGrafter"/>
</dbReference>
<comment type="subcellular location">
    <subcellularLocation>
        <location evidence="1">Cell membrane</location>
        <topology evidence="1">Lipid-anchor</topology>
        <topology evidence="1">GPI-anchor</topology>
    </subcellularLocation>
</comment>
<keyword evidence="3" id="KW-1003">Cell membrane</keyword>
<dbReference type="InterPro" id="IPR000782">
    <property type="entry name" value="FAS1_domain"/>
</dbReference>
<reference evidence="14 15" key="1">
    <citation type="journal article" date="2023" name="Hortic Res">
        <title>Pangenome of water caltrop reveals structural variations and asymmetric subgenome divergence after allopolyploidization.</title>
        <authorList>
            <person name="Zhang X."/>
            <person name="Chen Y."/>
            <person name="Wang L."/>
            <person name="Yuan Y."/>
            <person name="Fang M."/>
            <person name="Shi L."/>
            <person name="Lu R."/>
            <person name="Comes H.P."/>
            <person name="Ma Y."/>
            <person name="Chen Y."/>
            <person name="Huang G."/>
            <person name="Zhou Y."/>
            <person name="Zheng Z."/>
            <person name="Qiu Y."/>
        </authorList>
    </citation>
    <scope>NUCLEOTIDE SEQUENCE [LARGE SCALE GENOMIC DNA]</scope>
    <source>
        <tissue evidence="14">Roots</tissue>
    </source>
</reference>
<proteinExistence type="inferred from homology"/>
<dbReference type="Pfam" id="PF02469">
    <property type="entry name" value="Fasciclin"/>
    <property type="match status" value="2"/>
</dbReference>
<sequence length="449" mass="48095">MPRDDCLSVTYNATLPRLYTDPSPRLSLSHILPPPLSPMELTTSPAPASVAAVSSISLLLFLLLLASPGAETHNITHILAKHPELSTFNHYLTLTHLASEINRRLTITVLAVDNAAMSELIAKHLSIGTIKNVLSLHVLVDYFGTKKLHQLSQRSTSTSTLFQASGAAPGTAGFVNITDLKGGKVGFGFTEVHNVEATFVKSIIERPYNISVLQISQVLTSPEVEAPTGAPSDLNLTEILTKQGCKAFADLITSSGAEATYQENIDSGLTVFCPPDSVVNGFMPKYKNLTKAQKTSLILYHGVPIFMSLQGLKSSNGPMNTLATNGASKYHFTVQNDGDDVTLKTKVVTAKVTGTVVERDPLIVFKVDKFLQPKELFKATEAAPAPKSGKRKKSNDRDVSDDDDDADSPDREPLDDTADDRDAAAGLVAGGRLVAGSLLLSLFLSMAIL</sequence>
<dbReference type="InterPro" id="IPR033254">
    <property type="entry name" value="Plant_FLA"/>
</dbReference>
<dbReference type="PANTHER" id="PTHR32382:SF64">
    <property type="entry name" value="FASCICLIN-LIKE ARABINOGALACTAN PROTEIN 2"/>
    <property type="match status" value="1"/>
</dbReference>
<feature type="domain" description="FAS1" evidence="13">
    <location>
        <begin position="72"/>
        <end position="219"/>
    </location>
</feature>
<name>A0AAN7PMB2_9MYRT</name>
<dbReference type="InterPro" id="IPR036378">
    <property type="entry name" value="FAS1_dom_sf"/>
</dbReference>
<evidence type="ECO:0000313" key="14">
    <source>
        <dbReference type="EMBL" id="KAK4751081.1"/>
    </source>
</evidence>
<keyword evidence="7" id="KW-0654">Proteoglycan</keyword>
<evidence type="ECO:0000256" key="7">
    <source>
        <dbReference type="ARBA" id="ARBA00022974"/>
    </source>
</evidence>
<keyword evidence="15" id="KW-1185">Reference proteome</keyword>
<organism evidence="14 15">
    <name type="scientific">Trapa incisa</name>
    <dbReference type="NCBI Taxonomy" id="236973"/>
    <lineage>
        <taxon>Eukaryota</taxon>
        <taxon>Viridiplantae</taxon>
        <taxon>Streptophyta</taxon>
        <taxon>Embryophyta</taxon>
        <taxon>Tracheophyta</taxon>
        <taxon>Spermatophyta</taxon>
        <taxon>Magnoliopsida</taxon>
        <taxon>eudicotyledons</taxon>
        <taxon>Gunneridae</taxon>
        <taxon>Pentapetalae</taxon>
        <taxon>rosids</taxon>
        <taxon>malvids</taxon>
        <taxon>Myrtales</taxon>
        <taxon>Lythraceae</taxon>
        <taxon>Trapa</taxon>
    </lineage>
</organism>
<evidence type="ECO:0000256" key="5">
    <source>
        <dbReference type="ARBA" id="ARBA00022729"/>
    </source>
</evidence>
<evidence type="ECO:0000256" key="6">
    <source>
        <dbReference type="ARBA" id="ARBA00022737"/>
    </source>
</evidence>
<dbReference type="FunFam" id="2.30.180.10:FF:000008">
    <property type="entry name" value="Fasciclin-like arabinogalactan protein 10"/>
    <property type="match status" value="1"/>
</dbReference>
<keyword evidence="10" id="KW-0449">Lipoprotein</keyword>
<dbReference type="EMBL" id="JAXIOK010000017">
    <property type="protein sequence ID" value="KAK4751081.1"/>
    <property type="molecule type" value="Genomic_DNA"/>
</dbReference>
<keyword evidence="5" id="KW-0732">Signal</keyword>
<gene>
    <name evidence="14" type="ORF">SAY87_004563</name>
</gene>
<evidence type="ECO:0000256" key="10">
    <source>
        <dbReference type="ARBA" id="ARBA00023288"/>
    </source>
</evidence>
<dbReference type="PANTHER" id="PTHR32382">
    <property type="entry name" value="FASCICLIN-LIKE ARABINOGALACTAN PROTEIN"/>
    <property type="match status" value="1"/>
</dbReference>
<dbReference type="FunFam" id="2.30.180.10:FF:000010">
    <property type="entry name" value="Fasciclin-like arabinogalactan protein 2"/>
    <property type="match status" value="1"/>
</dbReference>
<dbReference type="Proteomes" id="UP001345219">
    <property type="component" value="Chromosome 4"/>
</dbReference>
<comment type="similarity">
    <text evidence="2">Belongs to the fasciclin-like AGP family.</text>
</comment>